<name>W6K149_9MICO</name>
<dbReference type="EMBL" id="CAJA01000425">
    <property type="protein sequence ID" value="CCH74801.1"/>
    <property type="molecule type" value="Genomic_DNA"/>
</dbReference>
<comment type="similarity">
    <text evidence="2 6">Belongs to the transposase mutator family.</text>
</comment>
<dbReference type="GO" id="GO:0004803">
    <property type="term" value="F:transposase activity"/>
    <property type="evidence" value="ECO:0007669"/>
    <property type="project" value="UniProtKB-UniRule"/>
</dbReference>
<dbReference type="GO" id="GO:0006313">
    <property type="term" value="P:DNA transposition"/>
    <property type="evidence" value="ECO:0007669"/>
    <property type="project" value="UniProtKB-UniRule"/>
</dbReference>
<evidence type="ECO:0000256" key="4">
    <source>
        <dbReference type="ARBA" id="ARBA00023125"/>
    </source>
</evidence>
<sequence>MFSTNAIESQNARYRRAVNAKGHFPTEQAAMKTLYLVTRSLDPKGLGQARWVTRWKPALNAFAVTFKDRMPAAENL</sequence>
<dbReference type="GO" id="GO:0003677">
    <property type="term" value="F:DNA binding"/>
    <property type="evidence" value="ECO:0007669"/>
    <property type="project" value="UniProtKB-UniRule"/>
</dbReference>
<protein>
    <recommendedName>
        <fullName evidence="6">Mutator family transposase</fullName>
    </recommendedName>
</protein>
<evidence type="ECO:0000256" key="1">
    <source>
        <dbReference type="ARBA" id="ARBA00002190"/>
    </source>
</evidence>
<evidence type="ECO:0000256" key="6">
    <source>
        <dbReference type="RuleBase" id="RU365089"/>
    </source>
</evidence>
<keyword evidence="6" id="KW-0814">Transposable element</keyword>
<reference evidence="8" key="1">
    <citation type="submission" date="2012-05" db="EMBL/GenBank/DDBJ databases">
        <authorList>
            <person name="McIlroy S."/>
        </authorList>
    </citation>
    <scope>NUCLEOTIDE SEQUENCE</scope>
    <source>
        <strain evidence="8">Ben110</strain>
    </source>
</reference>
<dbReference type="Pfam" id="PF00872">
    <property type="entry name" value="Transposase_mut"/>
    <property type="match status" value="1"/>
</dbReference>
<dbReference type="PANTHER" id="PTHR33217">
    <property type="entry name" value="TRANSPOSASE FOR INSERTION SEQUENCE ELEMENT IS1081"/>
    <property type="match status" value="1"/>
</dbReference>
<gene>
    <name evidence="7" type="ORF">BN11_1880001</name>
    <name evidence="8" type="ORF">BN11_4810006</name>
</gene>
<evidence type="ECO:0000313" key="7">
    <source>
        <dbReference type="EMBL" id="CCH72667.1"/>
    </source>
</evidence>
<evidence type="ECO:0000256" key="5">
    <source>
        <dbReference type="ARBA" id="ARBA00023172"/>
    </source>
</evidence>
<organism evidence="8 9">
    <name type="scientific">Nostocoides australiense Ben110</name>
    <dbReference type="NCBI Taxonomy" id="1193182"/>
    <lineage>
        <taxon>Bacteria</taxon>
        <taxon>Bacillati</taxon>
        <taxon>Actinomycetota</taxon>
        <taxon>Actinomycetes</taxon>
        <taxon>Micrococcales</taxon>
        <taxon>Intrasporangiaceae</taxon>
        <taxon>Nostocoides</taxon>
    </lineage>
</organism>
<evidence type="ECO:0000313" key="8">
    <source>
        <dbReference type="EMBL" id="CCH74801.1"/>
    </source>
</evidence>
<reference evidence="8 9" key="2">
    <citation type="journal article" date="2013" name="ISME J.">
        <title>A metabolic model for members of the genus Tetrasphaera involved in enhanced biological phosphorus removal.</title>
        <authorList>
            <person name="Kristiansen R."/>
            <person name="Nguyen H.T.T."/>
            <person name="Saunders A.M."/>
            <person name="Nielsen J.L."/>
            <person name="Wimmer R."/>
            <person name="Le V.Q."/>
            <person name="McIlroy S.J."/>
            <person name="Petrovski S."/>
            <person name="Seviour R.J."/>
            <person name="Calteau A."/>
            <person name="Nielsen K.L."/>
            <person name="Nielsen P.H."/>
        </authorList>
    </citation>
    <scope>NUCLEOTIDE SEQUENCE [LARGE SCALE GENOMIC DNA]</scope>
    <source>
        <strain evidence="8 9">Ben110</strain>
    </source>
</reference>
<comment type="caution">
    <text evidence="8">The sequence shown here is derived from an EMBL/GenBank/DDBJ whole genome shotgun (WGS) entry which is preliminary data.</text>
</comment>
<keyword evidence="5 6" id="KW-0233">DNA recombination</keyword>
<keyword evidence="4 6" id="KW-0238">DNA-binding</keyword>
<comment type="function">
    <text evidence="1 6">Required for the transposition of the insertion element.</text>
</comment>
<evidence type="ECO:0000313" key="9">
    <source>
        <dbReference type="Proteomes" id="UP000035763"/>
    </source>
</evidence>
<keyword evidence="9" id="KW-1185">Reference proteome</keyword>
<dbReference type="InterPro" id="IPR001207">
    <property type="entry name" value="Transposase_mutator"/>
</dbReference>
<dbReference type="EMBL" id="CAJA01000099">
    <property type="protein sequence ID" value="CCH72667.1"/>
    <property type="molecule type" value="Genomic_DNA"/>
</dbReference>
<dbReference type="AlphaFoldDB" id="W6K149"/>
<evidence type="ECO:0000256" key="3">
    <source>
        <dbReference type="ARBA" id="ARBA00022578"/>
    </source>
</evidence>
<dbReference type="STRING" id="1193182.BN11_1880001"/>
<accession>W6K149</accession>
<dbReference type="PANTHER" id="PTHR33217:SF8">
    <property type="entry name" value="MUTATOR FAMILY TRANSPOSASE"/>
    <property type="match status" value="1"/>
</dbReference>
<proteinExistence type="inferred from homology"/>
<keyword evidence="3 6" id="KW-0815">Transposition</keyword>
<dbReference type="Proteomes" id="UP000035763">
    <property type="component" value="Unassembled WGS sequence"/>
</dbReference>
<evidence type="ECO:0000256" key="2">
    <source>
        <dbReference type="ARBA" id="ARBA00010961"/>
    </source>
</evidence>